<dbReference type="RefSeq" id="WP_380776692.1">
    <property type="nucleotide sequence ID" value="NZ_JBHUEO010000121.1"/>
</dbReference>
<keyword evidence="6" id="KW-1185">Reference proteome</keyword>
<sequence length="205" mass="23397">MKTCSEEIVLYMHDYLDGDLAQEQEKELKGHLQKCEACQAYFQELKRTEVLVKSVSRLEAPAHFTNQVMARLPKEKKTVGFKRWFRHHPMLVAVSLFLLLMSGALVSGWKSDQQFAFTKKPNLVVEENTVIVPKDEVVEGDLMVKNGNLRIEGEVHGDVTIINGEQFMASAGNVTGEIEEIDAMFEWIWYKMKEGGKKVSQLFKS</sequence>
<feature type="domain" description="Putative zinc-finger" evidence="4">
    <location>
        <begin position="6"/>
        <end position="39"/>
    </location>
</feature>
<evidence type="ECO:0000256" key="3">
    <source>
        <dbReference type="SAM" id="Phobius"/>
    </source>
</evidence>
<dbReference type="Proteomes" id="UP001597301">
    <property type="component" value="Unassembled WGS sequence"/>
</dbReference>
<dbReference type="InterPro" id="IPR027383">
    <property type="entry name" value="Znf_put"/>
</dbReference>
<comment type="caution">
    <text evidence="5">The sequence shown here is derived from an EMBL/GenBank/DDBJ whole genome shotgun (WGS) entry which is preliminary data.</text>
</comment>
<keyword evidence="3" id="KW-1133">Transmembrane helix</keyword>
<proteinExistence type="inferred from homology"/>
<evidence type="ECO:0000313" key="5">
    <source>
        <dbReference type="EMBL" id="MFD1708856.1"/>
    </source>
</evidence>
<accession>A0ABW4KNA8</accession>
<name>A0ABW4KNA8_9BACI</name>
<evidence type="ECO:0000256" key="2">
    <source>
        <dbReference type="ARBA" id="ARBA00024438"/>
    </source>
</evidence>
<organism evidence="5 6">
    <name type="scientific">Siminovitchia sediminis</name>
    <dbReference type="NCBI Taxonomy" id="1274353"/>
    <lineage>
        <taxon>Bacteria</taxon>
        <taxon>Bacillati</taxon>
        <taxon>Bacillota</taxon>
        <taxon>Bacilli</taxon>
        <taxon>Bacillales</taxon>
        <taxon>Bacillaceae</taxon>
        <taxon>Siminovitchia</taxon>
    </lineage>
</organism>
<protein>
    <recommendedName>
        <fullName evidence="2">Anti-sigma-W factor RsiW</fullName>
    </recommendedName>
</protein>
<dbReference type="Gene3D" id="1.10.10.1320">
    <property type="entry name" value="Anti-sigma factor, zinc-finger domain"/>
    <property type="match status" value="1"/>
</dbReference>
<dbReference type="Pfam" id="PF13490">
    <property type="entry name" value="zf-HC2"/>
    <property type="match status" value="1"/>
</dbReference>
<evidence type="ECO:0000256" key="1">
    <source>
        <dbReference type="ARBA" id="ARBA00024353"/>
    </source>
</evidence>
<reference evidence="6" key="1">
    <citation type="journal article" date="2019" name="Int. J. Syst. Evol. Microbiol.">
        <title>The Global Catalogue of Microorganisms (GCM) 10K type strain sequencing project: providing services to taxonomists for standard genome sequencing and annotation.</title>
        <authorList>
            <consortium name="The Broad Institute Genomics Platform"/>
            <consortium name="The Broad Institute Genome Sequencing Center for Infectious Disease"/>
            <person name="Wu L."/>
            <person name="Ma J."/>
        </authorList>
    </citation>
    <scope>NUCLEOTIDE SEQUENCE [LARGE SCALE GENOMIC DNA]</scope>
    <source>
        <strain evidence="6">CGMCC 1.12295</strain>
    </source>
</reference>
<dbReference type="EMBL" id="JBHUEO010000121">
    <property type="protein sequence ID" value="MFD1708856.1"/>
    <property type="molecule type" value="Genomic_DNA"/>
</dbReference>
<evidence type="ECO:0000313" key="6">
    <source>
        <dbReference type="Proteomes" id="UP001597301"/>
    </source>
</evidence>
<gene>
    <name evidence="5" type="ORF">ACFSCZ_19515</name>
</gene>
<keyword evidence="3" id="KW-0472">Membrane</keyword>
<comment type="similarity">
    <text evidence="1">Belongs to the zinc-associated anti-sigma factor (ZAS) superfamily. Anti-sigma-W factor family.</text>
</comment>
<dbReference type="InterPro" id="IPR041916">
    <property type="entry name" value="Anti_sigma_zinc_sf"/>
</dbReference>
<evidence type="ECO:0000259" key="4">
    <source>
        <dbReference type="Pfam" id="PF13490"/>
    </source>
</evidence>
<keyword evidence="3" id="KW-0812">Transmembrane</keyword>
<feature type="transmembrane region" description="Helical" evidence="3">
    <location>
        <begin position="90"/>
        <end position="109"/>
    </location>
</feature>